<name>A0A2N3L8J5_9PROT</name>
<feature type="transmembrane region" description="Helical" evidence="4">
    <location>
        <begin position="7"/>
        <end position="30"/>
    </location>
</feature>
<dbReference type="Pfam" id="PF00211">
    <property type="entry name" value="Guanylate_cyc"/>
    <property type="match status" value="1"/>
</dbReference>
<keyword evidence="8" id="KW-1185">Reference proteome</keyword>
<dbReference type="GO" id="GO:0006171">
    <property type="term" value="P:cAMP biosynthetic process"/>
    <property type="evidence" value="ECO:0007669"/>
    <property type="project" value="TreeGrafter"/>
</dbReference>
<dbReference type="RefSeq" id="WP_101301223.1">
    <property type="nucleotide sequence ID" value="NZ_NXGX01000003.1"/>
</dbReference>
<evidence type="ECO:0000256" key="2">
    <source>
        <dbReference type="ARBA" id="ARBA00022475"/>
    </source>
</evidence>
<dbReference type="Gene3D" id="3.30.70.1230">
    <property type="entry name" value="Nucleotide cyclase"/>
    <property type="match status" value="1"/>
</dbReference>
<dbReference type="Gene3D" id="3.10.20.30">
    <property type="match status" value="1"/>
</dbReference>
<dbReference type="GO" id="GO:0035556">
    <property type="term" value="P:intracellular signal transduction"/>
    <property type="evidence" value="ECO:0007669"/>
    <property type="project" value="InterPro"/>
</dbReference>
<evidence type="ECO:0000313" key="7">
    <source>
        <dbReference type="EMBL" id="PKR59151.1"/>
    </source>
</evidence>
<dbReference type="GO" id="GO:0051536">
    <property type="term" value="F:iron-sulfur cluster binding"/>
    <property type="evidence" value="ECO:0007669"/>
    <property type="project" value="InterPro"/>
</dbReference>
<dbReference type="SUPFAM" id="SSF54292">
    <property type="entry name" value="2Fe-2S ferredoxin-like"/>
    <property type="match status" value="1"/>
</dbReference>
<evidence type="ECO:0000313" key="8">
    <source>
        <dbReference type="Proteomes" id="UP000233332"/>
    </source>
</evidence>
<dbReference type="CDD" id="cd07302">
    <property type="entry name" value="CHD"/>
    <property type="match status" value="1"/>
</dbReference>
<dbReference type="GO" id="GO:0005886">
    <property type="term" value="C:plasma membrane"/>
    <property type="evidence" value="ECO:0007669"/>
    <property type="project" value="UniProtKB-SubCell"/>
</dbReference>
<dbReference type="InterPro" id="IPR029787">
    <property type="entry name" value="Nucleotide_cyclase"/>
</dbReference>
<dbReference type="InterPro" id="IPR001041">
    <property type="entry name" value="2Fe-2S_ferredoxin-type"/>
</dbReference>
<feature type="transmembrane region" description="Helical" evidence="4">
    <location>
        <begin position="82"/>
        <end position="100"/>
    </location>
</feature>
<evidence type="ECO:0000256" key="1">
    <source>
        <dbReference type="ARBA" id="ARBA00004651"/>
    </source>
</evidence>
<feature type="transmembrane region" description="Helical" evidence="4">
    <location>
        <begin position="50"/>
        <end position="70"/>
    </location>
</feature>
<dbReference type="InterPro" id="IPR012675">
    <property type="entry name" value="Beta-grasp_dom_sf"/>
</dbReference>
<feature type="transmembrane region" description="Helical" evidence="4">
    <location>
        <begin position="164"/>
        <end position="183"/>
    </location>
</feature>
<reference evidence="7 8" key="1">
    <citation type="submission" date="2017-09" db="EMBL/GenBank/DDBJ databases">
        <title>Biodiversity and function of Thalassospira species in the particle-attached aromatic-hydrocarbon-degrading consortia from the surface seawater of the China South Sea.</title>
        <authorList>
            <person name="Dong C."/>
            <person name="Lai Q."/>
            <person name="Shao Z."/>
        </authorList>
    </citation>
    <scope>NUCLEOTIDE SEQUENCE [LARGE SCALE GENOMIC DNA]</scope>
    <source>
        <strain evidence="7 8">139Z-12</strain>
    </source>
</reference>
<comment type="subcellular location">
    <subcellularLocation>
        <location evidence="1">Cell membrane</location>
        <topology evidence="1">Multi-pass membrane protein</topology>
    </subcellularLocation>
</comment>
<keyword evidence="4" id="KW-0812">Transmembrane</keyword>
<dbReference type="PROSITE" id="PS51085">
    <property type="entry name" value="2FE2S_FER_2"/>
    <property type="match status" value="1"/>
</dbReference>
<dbReference type="Proteomes" id="UP000233332">
    <property type="component" value="Unassembled WGS sequence"/>
</dbReference>
<dbReference type="PROSITE" id="PS50125">
    <property type="entry name" value="GUANYLATE_CYCLASE_2"/>
    <property type="match status" value="1"/>
</dbReference>
<evidence type="ECO:0000259" key="5">
    <source>
        <dbReference type="PROSITE" id="PS50125"/>
    </source>
</evidence>
<proteinExistence type="predicted"/>
<dbReference type="InterPro" id="IPR034804">
    <property type="entry name" value="SQR/QFR_C/D"/>
</dbReference>
<keyword evidence="4" id="KW-1133">Transmembrane helix</keyword>
<evidence type="ECO:0000256" key="3">
    <source>
        <dbReference type="ARBA" id="ARBA00023136"/>
    </source>
</evidence>
<dbReference type="PANTHER" id="PTHR43081:SF17">
    <property type="entry name" value="BLL5647 PROTEIN"/>
    <property type="match status" value="1"/>
</dbReference>
<evidence type="ECO:0000259" key="6">
    <source>
        <dbReference type="PROSITE" id="PS51085"/>
    </source>
</evidence>
<dbReference type="CDD" id="cd00207">
    <property type="entry name" value="fer2"/>
    <property type="match status" value="1"/>
</dbReference>
<feature type="domain" description="Guanylate cyclase" evidence="5">
    <location>
        <begin position="365"/>
        <end position="498"/>
    </location>
</feature>
<gene>
    <name evidence="7" type="ORF">COO92_07890</name>
</gene>
<dbReference type="Pfam" id="PF00111">
    <property type="entry name" value="Fer2"/>
    <property type="match status" value="1"/>
</dbReference>
<dbReference type="EMBL" id="NXGX01000003">
    <property type="protein sequence ID" value="PKR59151.1"/>
    <property type="molecule type" value="Genomic_DNA"/>
</dbReference>
<accession>A0A2N3L8J5</accession>
<dbReference type="SUPFAM" id="SSF81343">
    <property type="entry name" value="Fumarate reductase respiratory complex transmembrane subunits"/>
    <property type="match status" value="1"/>
</dbReference>
<evidence type="ECO:0000256" key="4">
    <source>
        <dbReference type="SAM" id="Phobius"/>
    </source>
</evidence>
<protein>
    <submittedName>
        <fullName evidence="7">Ferredoxin</fullName>
    </submittedName>
</protein>
<feature type="domain" description="2Fe-2S ferredoxin-type" evidence="6">
    <location>
        <begin position="251"/>
        <end position="344"/>
    </location>
</feature>
<dbReference type="InterPro" id="IPR001054">
    <property type="entry name" value="A/G_cyclase"/>
</dbReference>
<dbReference type="GO" id="GO:0004016">
    <property type="term" value="F:adenylate cyclase activity"/>
    <property type="evidence" value="ECO:0007669"/>
    <property type="project" value="UniProtKB-ARBA"/>
</dbReference>
<dbReference type="SUPFAM" id="SSF55073">
    <property type="entry name" value="Nucleotide cyclase"/>
    <property type="match status" value="1"/>
</dbReference>
<dbReference type="InterPro" id="IPR036010">
    <property type="entry name" value="2Fe-2S_ferredoxin-like_sf"/>
</dbReference>
<dbReference type="SMART" id="SM00044">
    <property type="entry name" value="CYCc"/>
    <property type="match status" value="1"/>
</dbReference>
<organism evidence="7 8">
    <name type="scientific">Thalassospira lohafexi</name>
    <dbReference type="NCBI Taxonomy" id="744227"/>
    <lineage>
        <taxon>Bacteria</taxon>
        <taxon>Pseudomonadati</taxon>
        <taxon>Pseudomonadota</taxon>
        <taxon>Alphaproteobacteria</taxon>
        <taxon>Rhodospirillales</taxon>
        <taxon>Thalassospiraceae</taxon>
        <taxon>Thalassospira</taxon>
    </lineage>
</organism>
<comment type="caution">
    <text evidence="7">The sequence shown here is derived from an EMBL/GenBank/DDBJ whole genome shotgun (WGS) entry which is preliminary data.</text>
</comment>
<feature type="transmembrane region" description="Helical" evidence="4">
    <location>
        <begin position="131"/>
        <end position="152"/>
    </location>
</feature>
<feature type="transmembrane region" description="Helical" evidence="4">
    <location>
        <begin position="219"/>
        <end position="237"/>
    </location>
</feature>
<dbReference type="AlphaFoldDB" id="A0A2N3L8J5"/>
<dbReference type="PANTHER" id="PTHR43081">
    <property type="entry name" value="ADENYLATE CYCLASE, TERMINAL-DIFFERENTIATION SPECIFIC-RELATED"/>
    <property type="match status" value="1"/>
</dbReference>
<sequence length="566" mass="61800">MIQNLRLYSGLTMFAYVLTHLLNHAAGIISPEFMETASDFSTGLWKFPPLEILLLVSLVTHFILATGRLTGRRSLRLRKSEWAQMILGLCIPFLLFRHIIATRVIDLGFDVESPYERVLLDLAVFLPSQGILQAITVIVVWTHGCIGIHFWLRVKPFYPKWRNVLGTLAILIPALSLAGYGAAAAEIMRRVEEGGRKYVFGVLEAANVNDAAIAFYEKILIPCIILTIALAVAPFVVRQVRQTIDRVKRGPILNLPNGRTIRVPPGATALEALRDAGIAMASVCGGHGRCTTCRLHCGSGLDQLAQPGQIEAAALKSIQAPHGMRLACQIRPQNDLAVVPLMAPNASARDGRRPGGLSGSERQVVSMFIDLRDSTRLGEMKMPYDVLFILNQFFAEMTEALRSTGGYYAQFTGDGLMALYGHESDDTERMILNAFEGAAEMLRRIEGLNDHLKSELPHALRIGIGIHMGKAIVGEMGPPGRENISAIGDTINTAARLEAQTKGHGVPLVISKTLFDHGPIPLPENAVLHEVALRGKDQSVAYYALDAMPDLTGAMTRQDQKPALAT</sequence>
<keyword evidence="3 4" id="KW-0472">Membrane</keyword>
<dbReference type="InterPro" id="IPR050697">
    <property type="entry name" value="Adenylyl/Guanylyl_Cyclase_3/4"/>
</dbReference>
<keyword evidence="2" id="KW-1003">Cell membrane</keyword>